<keyword evidence="3" id="KW-1185">Reference proteome</keyword>
<proteinExistence type="predicted"/>
<dbReference type="AlphaFoldDB" id="A0AA36JJB5"/>
<feature type="compositionally biased region" description="Low complexity" evidence="1">
    <location>
        <begin position="278"/>
        <end position="289"/>
    </location>
</feature>
<reference evidence="2" key="1">
    <citation type="submission" date="2023-08" db="EMBL/GenBank/DDBJ databases">
        <authorList>
            <person name="Chen Y."/>
            <person name="Shah S."/>
            <person name="Dougan E. K."/>
            <person name="Thang M."/>
            <person name="Chan C."/>
        </authorList>
    </citation>
    <scope>NUCLEOTIDE SEQUENCE</scope>
</reference>
<sequence>MGKSILTSAMAGRNFPRRGWAAVAFLVLGSQAWLRPSPLAPRSSRTARAGQADESHDLMEQLAEDMEVLLRKTEEPEAADEPEESEPLEVTEALQKIEPQAQVVSLDVSGLQRAPEYGGDKYIVSVNEIQTIVNEKVKHFSAVIKGLNRYITELEEDLEETEATLEQTSKALQEEGEKRRRAELEAEVQQQKRSELELQLAEAQQAKQEATSLLDNLDQQAEQVAERAASGEISEEESHEIEEKLIRAQARRLLAQQSEEKSHQQLQEVSEAADEASRQAQAASQRQQQLTEEMEKLKNDLLEAQEQRDAEAQLREQADARQLLCFTAIQACVLWAAHFTAWAWCQGLSVFWLQRESETNHFESPLRQTQLQERKEEAPVTWELGVMCHPGPRCRRRSERSNPPLTI</sequence>
<feature type="region of interest" description="Disordered" evidence="1">
    <location>
        <begin position="220"/>
        <end position="241"/>
    </location>
</feature>
<evidence type="ECO:0000313" key="3">
    <source>
        <dbReference type="Proteomes" id="UP001178507"/>
    </source>
</evidence>
<protein>
    <submittedName>
        <fullName evidence="2">Uncharacterized protein</fullName>
    </submittedName>
</protein>
<feature type="region of interest" description="Disordered" evidence="1">
    <location>
        <begin position="257"/>
        <end position="289"/>
    </location>
</feature>
<gene>
    <name evidence="2" type="ORF">EVOR1521_LOCUS28110</name>
</gene>
<organism evidence="2 3">
    <name type="scientific">Effrenium voratum</name>
    <dbReference type="NCBI Taxonomy" id="2562239"/>
    <lineage>
        <taxon>Eukaryota</taxon>
        <taxon>Sar</taxon>
        <taxon>Alveolata</taxon>
        <taxon>Dinophyceae</taxon>
        <taxon>Suessiales</taxon>
        <taxon>Symbiodiniaceae</taxon>
        <taxon>Effrenium</taxon>
    </lineage>
</organism>
<dbReference type="Proteomes" id="UP001178507">
    <property type="component" value="Unassembled WGS sequence"/>
</dbReference>
<accession>A0AA36JJB5</accession>
<evidence type="ECO:0000256" key="1">
    <source>
        <dbReference type="SAM" id="MobiDB-lite"/>
    </source>
</evidence>
<dbReference type="EMBL" id="CAUJNA010003615">
    <property type="protein sequence ID" value="CAJ1406048.1"/>
    <property type="molecule type" value="Genomic_DNA"/>
</dbReference>
<comment type="caution">
    <text evidence="2">The sequence shown here is derived from an EMBL/GenBank/DDBJ whole genome shotgun (WGS) entry which is preliminary data.</text>
</comment>
<name>A0AA36JJB5_9DINO</name>
<evidence type="ECO:0000313" key="2">
    <source>
        <dbReference type="EMBL" id="CAJ1406048.1"/>
    </source>
</evidence>
<feature type="region of interest" description="Disordered" evidence="1">
    <location>
        <begin position="37"/>
        <end position="57"/>
    </location>
</feature>